<dbReference type="Proteomes" id="UP000053815">
    <property type="component" value="Unassembled WGS sequence"/>
</dbReference>
<evidence type="ECO:0000313" key="2">
    <source>
        <dbReference type="Proteomes" id="UP000053815"/>
    </source>
</evidence>
<dbReference type="EMBL" id="DF836373">
    <property type="protein sequence ID" value="GAN05208.1"/>
    <property type="molecule type" value="Genomic_DNA"/>
</dbReference>
<organism evidence="1">
    <name type="scientific">Mucor ambiguus</name>
    <dbReference type="NCBI Taxonomy" id="91626"/>
    <lineage>
        <taxon>Eukaryota</taxon>
        <taxon>Fungi</taxon>
        <taxon>Fungi incertae sedis</taxon>
        <taxon>Mucoromycota</taxon>
        <taxon>Mucoromycotina</taxon>
        <taxon>Mucoromycetes</taxon>
        <taxon>Mucorales</taxon>
        <taxon>Mucorineae</taxon>
        <taxon>Mucoraceae</taxon>
        <taxon>Mucor</taxon>
    </lineage>
</organism>
<reference evidence="1" key="1">
    <citation type="submission" date="2014-09" db="EMBL/GenBank/DDBJ databases">
        <title>Draft genome sequence of an oleaginous Mucoromycotina fungus Mucor ambiguus NBRC6742.</title>
        <authorList>
            <person name="Takeda I."/>
            <person name="Yamane N."/>
            <person name="Morita T."/>
            <person name="Tamano K."/>
            <person name="Machida M."/>
            <person name="Baker S."/>
            <person name="Koike H."/>
        </authorList>
    </citation>
    <scope>NUCLEOTIDE SEQUENCE</scope>
    <source>
        <strain evidence="1">NBRC 6742</strain>
    </source>
</reference>
<dbReference type="OrthoDB" id="10577075at2759"/>
<accession>A0A0C9MT19</accession>
<keyword evidence="2" id="KW-1185">Reference proteome</keyword>
<proteinExistence type="predicted"/>
<protein>
    <submittedName>
        <fullName evidence="1">Uncharacterized protein</fullName>
    </submittedName>
</protein>
<dbReference type="AlphaFoldDB" id="A0A0C9MT19"/>
<gene>
    <name evidence="1" type="ORF">MAM1_0084d04677</name>
</gene>
<name>A0A0C9MT19_9FUNG</name>
<evidence type="ECO:0000313" key="1">
    <source>
        <dbReference type="EMBL" id="GAN05208.1"/>
    </source>
</evidence>
<sequence>MLLLADKYNLERFSFEGGSRLVLSKENDNAGMLGTYMPIFMNQQATPLASNGCFTGKVLACNKQSKDEASLMSHAGLNFGCYTKIDENLGPFMEHSFSTNKQLVRIDNTIDSLSCFTDENEGDAVNSNTNDNGTANAVEATTVIISGLAKQEVTDDVALPPTAKYSKIWIHLRPDF</sequence>